<protein>
    <recommendedName>
        <fullName evidence="1">Pyridoxamine 5'-phosphate oxidase N-terminal domain-containing protein</fullName>
    </recommendedName>
</protein>
<sequence>MLSEDIVYFFKHLSFTIVTTQDNQGYPHNACKGIVKITPEGKVYLLDLFKKNTYKNLEANNFISVTGIDENKFEGYCLKGKARIEDADKLEHDVVEAWEKKINSRITQRVINSVQGKKGHISHPEALLPKPKYLIVMDVDEVIDLTPAHIKIK</sequence>
<dbReference type="Pfam" id="PF01243">
    <property type="entry name" value="PNPOx_N"/>
    <property type="match status" value="1"/>
</dbReference>
<dbReference type="Proteomes" id="UP000229641">
    <property type="component" value="Unassembled WGS sequence"/>
</dbReference>
<dbReference type="PANTHER" id="PTHR40660:SF1">
    <property type="entry name" value="5'-PHOSPHATE OXIDASE PUTATIVE DOMAIN-CONTAINING PROTEIN-RELATED"/>
    <property type="match status" value="1"/>
</dbReference>
<dbReference type="EMBL" id="PCWA01000073">
    <property type="protein sequence ID" value="PIQ89115.1"/>
    <property type="molecule type" value="Genomic_DNA"/>
</dbReference>
<dbReference type="AlphaFoldDB" id="A0A2H0M056"/>
<evidence type="ECO:0000259" key="1">
    <source>
        <dbReference type="Pfam" id="PF01243"/>
    </source>
</evidence>
<comment type="caution">
    <text evidence="2">The sequence shown here is derived from an EMBL/GenBank/DDBJ whole genome shotgun (WGS) entry which is preliminary data.</text>
</comment>
<dbReference type="Gene3D" id="2.30.110.10">
    <property type="entry name" value="Electron Transport, Fmn-binding Protein, Chain A"/>
    <property type="match status" value="1"/>
</dbReference>
<dbReference type="PANTHER" id="PTHR40660">
    <property type="entry name" value="5'-PHOSPHATE OXIDASE PUTATIVE DOMAIN-CONTAINING PROTEIN-RELATED"/>
    <property type="match status" value="1"/>
</dbReference>
<evidence type="ECO:0000313" key="2">
    <source>
        <dbReference type="EMBL" id="PIQ89115.1"/>
    </source>
</evidence>
<gene>
    <name evidence="2" type="ORF">COV72_04790</name>
</gene>
<dbReference type="SUPFAM" id="SSF50475">
    <property type="entry name" value="FMN-binding split barrel"/>
    <property type="match status" value="1"/>
</dbReference>
<feature type="domain" description="Pyridoxamine 5'-phosphate oxidase N-terminal" evidence="1">
    <location>
        <begin position="3"/>
        <end position="112"/>
    </location>
</feature>
<accession>A0A2H0M056</accession>
<organism evidence="2 3">
    <name type="scientific">Candidatus Ghiorseimicrobium undicola</name>
    <dbReference type="NCBI Taxonomy" id="1974746"/>
    <lineage>
        <taxon>Bacteria</taxon>
        <taxon>Pseudomonadati</taxon>
        <taxon>Candidatus Omnitrophota</taxon>
        <taxon>Candidatus Ghiorseimicrobium</taxon>
    </lineage>
</organism>
<dbReference type="InterPro" id="IPR012349">
    <property type="entry name" value="Split_barrel_FMN-bd"/>
</dbReference>
<reference evidence="2 3" key="1">
    <citation type="submission" date="2017-09" db="EMBL/GenBank/DDBJ databases">
        <title>Depth-based differentiation of microbial function through sediment-hosted aquifers and enrichment of novel symbionts in the deep terrestrial subsurface.</title>
        <authorList>
            <person name="Probst A.J."/>
            <person name="Ladd B."/>
            <person name="Jarett J.K."/>
            <person name="Geller-Mcgrath D.E."/>
            <person name="Sieber C.M."/>
            <person name="Emerson J.B."/>
            <person name="Anantharaman K."/>
            <person name="Thomas B.C."/>
            <person name="Malmstrom R."/>
            <person name="Stieglmeier M."/>
            <person name="Klingl A."/>
            <person name="Woyke T."/>
            <person name="Ryan C.M."/>
            <person name="Banfield J.F."/>
        </authorList>
    </citation>
    <scope>NUCLEOTIDE SEQUENCE [LARGE SCALE GENOMIC DNA]</scope>
    <source>
        <strain evidence="2">CG11_big_fil_rev_8_21_14_0_20_42_13</strain>
    </source>
</reference>
<dbReference type="InterPro" id="IPR011576">
    <property type="entry name" value="Pyridox_Oxase_N"/>
</dbReference>
<proteinExistence type="predicted"/>
<evidence type="ECO:0000313" key="3">
    <source>
        <dbReference type="Proteomes" id="UP000229641"/>
    </source>
</evidence>
<name>A0A2H0M056_9BACT</name>